<name>A0ABT5H4Y5_9BACE</name>
<evidence type="ECO:0000256" key="4">
    <source>
        <dbReference type="ARBA" id="ARBA00023136"/>
    </source>
</evidence>
<keyword evidence="9" id="KW-1185">Reference proteome</keyword>
<dbReference type="RefSeq" id="WP_272719809.1">
    <property type="nucleotide sequence ID" value="NZ_JAQPYS010000033.1"/>
</dbReference>
<comment type="similarity">
    <text evidence="2">Belongs to the SusD family.</text>
</comment>
<comment type="caution">
    <text evidence="8">The sequence shown here is derived from an EMBL/GenBank/DDBJ whole genome shotgun (WGS) entry which is preliminary data.</text>
</comment>
<evidence type="ECO:0000313" key="9">
    <source>
        <dbReference type="Proteomes" id="UP001215398"/>
    </source>
</evidence>
<dbReference type="InterPro" id="IPR011990">
    <property type="entry name" value="TPR-like_helical_dom_sf"/>
</dbReference>
<protein>
    <submittedName>
        <fullName evidence="8">RagB/SusD family nutrient uptake outer membrane protein</fullName>
    </submittedName>
</protein>
<dbReference type="CDD" id="cd08977">
    <property type="entry name" value="SusD"/>
    <property type="match status" value="1"/>
</dbReference>
<evidence type="ECO:0000256" key="1">
    <source>
        <dbReference type="ARBA" id="ARBA00004442"/>
    </source>
</evidence>
<evidence type="ECO:0000313" key="8">
    <source>
        <dbReference type="EMBL" id="MDC7135662.1"/>
    </source>
</evidence>
<evidence type="ECO:0000256" key="3">
    <source>
        <dbReference type="ARBA" id="ARBA00022729"/>
    </source>
</evidence>
<sequence length="517" mass="59648">MYLTKLHRIKRTFGVSMLLAATFFCQSCNSFLDVDVRHAASENQQWQTFEDTRAALMGVYGLMRSALAENNSYWAYGELRMGDFTVYNSNDLKAVVNNELRNPQTYLEELSDWRRFYAVINAASVFIEKAPQTVELDKAYSEANLKYDIAQVRLLRAFSYFYMVRIWGDVPLLTQSYDNGLFKEFPRTDAQTVLNYAKEEILDAIVDLPFEYGTETSKYYNQVANYWRGLLLNKLSAYTILAHISAWEGNYSNAATYAGYVISHASNMKADYIDVKDLTSPQGLFSMETKFNGYKIVSFNFPYEHFEATQNGHIEQLTLAAPFVQKSYPEIYVSKDSLFSIFDDLADTRFGINASANDKYYTNYINDLNAEIPLFTKIKVVQDGKGEDSDYAVFGSSIIFSRLEEITLLRAEALAALNRGTEAIADYNTVRSNRGLPLRTFKYFEADCHKLLAAIFDERRKELMGEGWRWFDLIRRERLLNDNPVMRELIEREGIYWPIASEVLSANKSLTQNKYWE</sequence>
<dbReference type="Gene3D" id="1.25.40.390">
    <property type="match status" value="1"/>
</dbReference>
<dbReference type="Pfam" id="PF07980">
    <property type="entry name" value="SusD_RagB"/>
    <property type="match status" value="1"/>
</dbReference>
<keyword evidence="5" id="KW-0998">Cell outer membrane</keyword>
<evidence type="ECO:0000256" key="2">
    <source>
        <dbReference type="ARBA" id="ARBA00006275"/>
    </source>
</evidence>
<gene>
    <name evidence="8" type="ORF">PQG98_04780</name>
</gene>
<dbReference type="EMBL" id="JAQPYS010000033">
    <property type="protein sequence ID" value="MDC7135662.1"/>
    <property type="molecule type" value="Genomic_DNA"/>
</dbReference>
<feature type="domain" description="RagB/SusD" evidence="7">
    <location>
        <begin position="392"/>
        <end position="516"/>
    </location>
</feature>
<organism evidence="8 9">
    <name type="scientific">Bacteroides zhangwenhongii</name>
    <dbReference type="NCBI Taxonomy" id="2650157"/>
    <lineage>
        <taxon>Bacteria</taxon>
        <taxon>Pseudomonadati</taxon>
        <taxon>Bacteroidota</taxon>
        <taxon>Bacteroidia</taxon>
        <taxon>Bacteroidales</taxon>
        <taxon>Bacteroidaceae</taxon>
        <taxon>Bacteroides</taxon>
    </lineage>
</organism>
<reference evidence="8 9" key="1">
    <citation type="submission" date="2023-01" db="EMBL/GenBank/DDBJ databases">
        <title>Exploring GABA producing Bacteroides strains toward improving mental health.</title>
        <authorList>
            <person name="Yousuf B."/>
            <person name="Bouhlel N.E."/>
            <person name="Mottawea W."/>
            <person name="Hammami R."/>
        </authorList>
    </citation>
    <scope>NUCLEOTIDE SEQUENCE [LARGE SCALE GENOMIC DNA]</scope>
    <source>
        <strain evidence="8 9">UO.H1054</strain>
    </source>
</reference>
<evidence type="ECO:0000259" key="7">
    <source>
        <dbReference type="Pfam" id="PF07980"/>
    </source>
</evidence>
<dbReference type="Proteomes" id="UP001215398">
    <property type="component" value="Unassembled WGS sequence"/>
</dbReference>
<comment type="subcellular location">
    <subcellularLocation>
        <location evidence="1">Cell outer membrane</location>
    </subcellularLocation>
</comment>
<evidence type="ECO:0000256" key="6">
    <source>
        <dbReference type="SAM" id="SignalP"/>
    </source>
</evidence>
<accession>A0ABT5H4Y5</accession>
<feature type="signal peptide" evidence="6">
    <location>
        <begin position="1"/>
        <end position="27"/>
    </location>
</feature>
<keyword evidence="3 6" id="KW-0732">Signal</keyword>
<proteinExistence type="inferred from homology"/>
<dbReference type="InterPro" id="IPR012944">
    <property type="entry name" value="SusD_RagB_dom"/>
</dbReference>
<evidence type="ECO:0000256" key="5">
    <source>
        <dbReference type="ARBA" id="ARBA00023237"/>
    </source>
</evidence>
<dbReference type="SUPFAM" id="SSF48452">
    <property type="entry name" value="TPR-like"/>
    <property type="match status" value="1"/>
</dbReference>
<keyword evidence="4" id="KW-0472">Membrane</keyword>
<feature type="chain" id="PRO_5047255697" evidence="6">
    <location>
        <begin position="28"/>
        <end position="517"/>
    </location>
</feature>